<evidence type="ECO:0000313" key="8">
    <source>
        <dbReference type="Proteomes" id="UP000566819"/>
    </source>
</evidence>
<keyword evidence="8" id="KW-1185">Reference proteome</keyword>
<evidence type="ECO:0000256" key="1">
    <source>
        <dbReference type="ARBA" id="ARBA00022723"/>
    </source>
</evidence>
<dbReference type="Gene3D" id="4.10.1000.10">
    <property type="entry name" value="Zinc finger, CCCH-type"/>
    <property type="match status" value="1"/>
</dbReference>
<dbReference type="PROSITE" id="PS50103">
    <property type="entry name" value="ZF_C3H1"/>
    <property type="match status" value="2"/>
</dbReference>
<feature type="compositionally biased region" description="Polar residues" evidence="5">
    <location>
        <begin position="205"/>
        <end position="215"/>
    </location>
</feature>
<evidence type="ECO:0000256" key="2">
    <source>
        <dbReference type="ARBA" id="ARBA00022771"/>
    </source>
</evidence>
<dbReference type="InterPro" id="IPR000571">
    <property type="entry name" value="Znf_CCCH"/>
</dbReference>
<feature type="zinc finger region" description="C3H1-type" evidence="4">
    <location>
        <begin position="48"/>
        <end position="75"/>
    </location>
</feature>
<dbReference type="EMBL" id="JAAMPI010000684">
    <property type="protein sequence ID" value="KAF4629384.1"/>
    <property type="molecule type" value="Genomic_DNA"/>
</dbReference>
<keyword evidence="1 4" id="KW-0479">Metal-binding</keyword>
<feature type="compositionally biased region" description="Polar residues" evidence="5">
    <location>
        <begin position="393"/>
        <end position="413"/>
    </location>
</feature>
<dbReference type="Proteomes" id="UP000566819">
    <property type="component" value="Unassembled WGS sequence"/>
</dbReference>
<feature type="compositionally biased region" description="Low complexity" evidence="5">
    <location>
        <begin position="475"/>
        <end position="491"/>
    </location>
</feature>
<gene>
    <name evidence="7" type="ORF">G7Y89_g8759</name>
</gene>
<feature type="region of interest" description="Disordered" evidence="5">
    <location>
        <begin position="366"/>
        <end position="546"/>
    </location>
</feature>
<evidence type="ECO:0000256" key="5">
    <source>
        <dbReference type="SAM" id="MobiDB-lite"/>
    </source>
</evidence>
<dbReference type="Pfam" id="PF00642">
    <property type="entry name" value="zf-CCCH"/>
    <property type="match status" value="1"/>
</dbReference>
<dbReference type="SMART" id="SM00356">
    <property type="entry name" value="ZnF_C3H1"/>
    <property type="match status" value="2"/>
</dbReference>
<proteinExistence type="predicted"/>
<dbReference type="GO" id="GO:0008270">
    <property type="term" value="F:zinc ion binding"/>
    <property type="evidence" value="ECO:0007669"/>
    <property type="project" value="UniProtKB-KW"/>
</dbReference>
<dbReference type="InterPro" id="IPR036855">
    <property type="entry name" value="Znf_CCCH_sf"/>
</dbReference>
<feature type="compositionally biased region" description="Gly residues" evidence="5">
    <location>
        <begin position="23"/>
        <end position="36"/>
    </location>
</feature>
<dbReference type="GO" id="GO:0000209">
    <property type="term" value="P:protein polyubiquitination"/>
    <property type="evidence" value="ECO:0007669"/>
    <property type="project" value="InterPro"/>
</dbReference>
<feature type="region of interest" description="Disordered" evidence="5">
    <location>
        <begin position="205"/>
        <end position="224"/>
    </location>
</feature>
<sequence length="612" mass="64762">MPTEYRHMSTGSLNIPPPTALNGNGGGPAPIGGMGRFEGPRSPPGRQNTSHVPCKFFRQGACQAGSACPFSHDLASTTDNVCKYFAKVSPGVFSIDSQLMFQGNCKFGPKCANVHVLPDGRRVNYKQGGPMGAGHLNIGGRLNTDLYHPPTSGSALTNSFIRANAVPPSPYSQQYSPFSNQDDTFPPLAGRQQSIDITVPTIDTSFASHPGSNHGSPRDDESNRFGLGLSPVAAKGLSVLDAPLPASFDSNGVSWIARHGPIASSVPSKFGLESPPGSVGAAKEGRTSEALKNLHSSAFGDDTRDRFMGIAASPPAPATDEYFGKRVMHSQRFAKSKVMSASLPKAVDQDWEGSFAFEEDYLPETLKELMTPQEKARRGSRTAEEEGRMIHSGTGTPNNDTPTKFGSPSNASPSRWGPLFQRQQKEEEERAAASRASAFGHVGSPLRNSSLHPGASPSAWARPNNSGDSSPYLASPPRQSSMSIISQQLQRTRLSRAESSGSESGLHPARATNPIGVGRAGLSSERQVSSSSMGNGGSGRFTTPIDEEQGDFVFSMEGMEDVDEKKGEERNSGGWTYAGSTRSPHLGAIGGTPRNGTATNGSNGMEGMFGTR</sequence>
<keyword evidence="3 4" id="KW-0862">Zinc</keyword>
<evidence type="ECO:0000256" key="3">
    <source>
        <dbReference type="ARBA" id="ARBA00022833"/>
    </source>
</evidence>
<evidence type="ECO:0000313" key="7">
    <source>
        <dbReference type="EMBL" id="KAF4629384.1"/>
    </source>
</evidence>
<organism evidence="7 8">
    <name type="scientific">Cudoniella acicularis</name>
    <dbReference type="NCBI Taxonomy" id="354080"/>
    <lineage>
        <taxon>Eukaryota</taxon>
        <taxon>Fungi</taxon>
        <taxon>Dikarya</taxon>
        <taxon>Ascomycota</taxon>
        <taxon>Pezizomycotina</taxon>
        <taxon>Leotiomycetes</taxon>
        <taxon>Helotiales</taxon>
        <taxon>Tricladiaceae</taxon>
        <taxon>Cudoniella</taxon>
    </lineage>
</organism>
<feature type="domain" description="C3H1-type" evidence="6">
    <location>
        <begin position="76"/>
        <end position="118"/>
    </location>
</feature>
<reference evidence="7 8" key="1">
    <citation type="submission" date="2020-03" db="EMBL/GenBank/DDBJ databases">
        <title>Draft Genome Sequence of Cudoniella acicularis.</title>
        <authorList>
            <person name="Buettner E."/>
            <person name="Kellner H."/>
        </authorList>
    </citation>
    <scope>NUCLEOTIDE SEQUENCE [LARGE SCALE GENOMIC DNA]</scope>
    <source>
        <strain evidence="7 8">DSM 108380</strain>
    </source>
</reference>
<dbReference type="InterPro" id="IPR045072">
    <property type="entry name" value="MKRN-like"/>
</dbReference>
<dbReference type="SUPFAM" id="SSF90229">
    <property type="entry name" value="CCCH zinc finger"/>
    <property type="match status" value="1"/>
</dbReference>
<dbReference type="PANTHER" id="PTHR11224:SF10">
    <property type="entry name" value="IP09428P-RELATED"/>
    <property type="match status" value="1"/>
</dbReference>
<evidence type="ECO:0000256" key="4">
    <source>
        <dbReference type="PROSITE-ProRule" id="PRU00723"/>
    </source>
</evidence>
<feature type="region of interest" description="Disordered" evidence="5">
    <location>
        <begin position="561"/>
        <end position="612"/>
    </location>
</feature>
<dbReference type="GO" id="GO:0061630">
    <property type="term" value="F:ubiquitin protein ligase activity"/>
    <property type="evidence" value="ECO:0007669"/>
    <property type="project" value="InterPro"/>
</dbReference>
<feature type="compositionally biased region" description="Basic and acidic residues" evidence="5">
    <location>
        <begin position="374"/>
        <end position="389"/>
    </location>
</feature>
<feature type="compositionally biased region" description="Basic and acidic residues" evidence="5">
    <location>
        <begin position="423"/>
        <end position="432"/>
    </location>
</feature>
<dbReference type="PANTHER" id="PTHR11224">
    <property type="entry name" value="MAKORIN-RELATED"/>
    <property type="match status" value="1"/>
</dbReference>
<feature type="zinc finger region" description="C3H1-type" evidence="4">
    <location>
        <begin position="76"/>
        <end position="118"/>
    </location>
</feature>
<name>A0A8H4W393_9HELO</name>
<dbReference type="AlphaFoldDB" id="A0A8H4W393"/>
<feature type="domain" description="C3H1-type" evidence="6">
    <location>
        <begin position="48"/>
        <end position="75"/>
    </location>
</feature>
<accession>A0A8H4W393</accession>
<feature type="compositionally biased region" description="Polar residues" evidence="5">
    <location>
        <begin position="594"/>
        <end position="603"/>
    </location>
</feature>
<comment type="caution">
    <text evidence="7">The sequence shown here is derived from an EMBL/GenBank/DDBJ whole genome shotgun (WGS) entry which is preliminary data.</text>
</comment>
<keyword evidence="2 4" id="KW-0863">Zinc-finger</keyword>
<feature type="region of interest" description="Disordered" evidence="5">
    <location>
        <begin position="1"/>
        <end position="50"/>
    </location>
</feature>
<dbReference type="OrthoDB" id="411372at2759"/>
<protein>
    <recommendedName>
        <fullName evidence="6">C3H1-type domain-containing protein</fullName>
    </recommendedName>
</protein>
<evidence type="ECO:0000259" key="6">
    <source>
        <dbReference type="PROSITE" id="PS50103"/>
    </source>
</evidence>